<dbReference type="Proteomes" id="UP001163321">
    <property type="component" value="Chromosome 8"/>
</dbReference>
<organism evidence="1 2">
    <name type="scientific">Peronosclerospora sorghi</name>
    <dbReference type="NCBI Taxonomy" id="230839"/>
    <lineage>
        <taxon>Eukaryota</taxon>
        <taxon>Sar</taxon>
        <taxon>Stramenopiles</taxon>
        <taxon>Oomycota</taxon>
        <taxon>Peronosporomycetes</taxon>
        <taxon>Peronosporales</taxon>
        <taxon>Peronosporaceae</taxon>
        <taxon>Peronosclerospora</taxon>
    </lineage>
</organism>
<evidence type="ECO:0000313" key="2">
    <source>
        <dbReference type="Proteomes" id="UP001163321"/>
    </source>
</evidence>
<protein>
    <submittedName>
        <fullName evidence="1">Uncharacterized protein</fullName>
    </submittedName>
</protein>
<name>A0ACC0VNT4_9STRA</name>
<gene>
    <name evidence="1" type="ORF">PsorP6_004452</name>
</gene>
<sequence length="125" mass="14045">MLGCLLPQRLLRHQKSVNLSPDFYYESSTPLLLQDVDALHNDTVDEVWVNPESCVILDGALALDTSFDTQMYLSWPYVAKSRRLQTKITRILKLQGLPPCSTLNKEANVYVITTVESHLAVALQG</sequence>
<evidence type="ECO:0000313" key="1">
    <source>
        <dbReference type="EMBL" id="KAI9908124.1"/>
    </source>
</evidence>
<reference evidence="1 2" key="1">
    <citation type="journal article" date="2022" name="bioRxiv">
        <title>The genome of the oomycete Peronosclerospora sorghi, a cosmopolitan pathogen of maize and sorghum, is inflated with dispersed pseudogenes.</title>
        <authorList>
            <person name="Fletcher K."/>
            <person name="Martin F."/>
            <person name="Isakeit T."/>
            <person name="Cavanaugh K."/>
            <person name="Magill C."/>
            <person name="Michelmore R."/>
        </authorList>
    </citation>
    <scope>NUCLEOTIDE SEQUENCE [LARGE SCALE GENOMIC DNA]</scope>
    <source>
        <strain evidence="1">P6</strain>
    </source>
</reference>
<keyword evidence="2" id="KW-1185">Reference proteome</keyword>
<proteinExistence type="predicted"/>
<accession>A0ACC0VNT4</accession>
<dbReference type="EMBL" id="CM047587">
    <property type="protein sequence ID" value="KAI9908124.1"/>
    <property type="molecule type" value="Genomic_DNA"/>
</dbReference>
<comment type="caution">
    <text evidence="1">The sequence shown here is derived from an EMBL/GenBank/DDBJ whole genome shotgun (WGS) entry which is preliminary data.</text>
</comment>